<dbReference type="AlphaFoldDB" id="A0A0D2BE76"/>
<evidence type="ECO:0000313" key="2">
    <source>
        <dbReference type="EMBL" id="KIW50466.1"/>
    </source>
</evidence>
<dbReference type="RefSeq" id="XP_013311050.1">
    <property type="nucleotide sequence ID" value="XM_013455596.1"/>
</dbReference>
<dbReference type="SUPFAM" id="SSF51905">
    <property type="entry name" value="FAD/NAD(P)-binding domain"/>
    <property type="match status" value="1"/>
</dbReference>
<feature type="domain" description="FAD dependent oxidoreductase" evidence="1">
    <location>
        <begin position="404"/>
        <end position="774"/>
    </location>
</feature>
<dbReference type="STRING" id="348802.A0A0D2BE76"/>
<dbReference type="PANTHER" id="PTHR13847">
    <property type="entry name" value="SARCOSINE DEHYDROGENASE-RELATED"/>
    <property type="match status" value="1"/>
</dbReference>
<accession>A0A0D2BE76</accession>
<name>A0A0D2BE76_9EURO</name>
<proteinExistence type="predicted"/>
<protein>
    <recommendedName>
        <fullName evidence="1">FAD dependent oxidoreductase domain-containing protein</fullName>
    </recommendedName>
</protein>
<dbReference type="Gene3D" id="3.40.50.1820">
    <property type="entry name" value="alpha/beta hydrolase"/>
    <property type="match status" value="1"/>
</dbReference>
<dbReference type="InterPro" id="IPR036188">
    <property type="entry name" value="FAD/NAD-bd_sf"/>
</dbReference>
<sequence>MSVLLRQYELYKSYWKYLFLSWRLSRPYTGYIKMTLLMIMLSFLAAFISPSSSKTIVPQPNGPLGVSVVNMQLVDSSRRDPYSNASQRVLPISIISPIGPVARCDQVIQPYMDNTTASYWEQAFASLYDLSISLNGTFTQTELSLCLPTSLHKPYPLVLFPPGLGISRQFSHIMCTNIASYGYNVVTVDIPGQDNIVTYADGSVQYGNSNIVTDAQLASAIEVRVQDLDFVFKSLSRPSRALAAKHLNLATSSVGIFGHSLGGSAALSAIINDTRFLGGADFDGGFDVSPLTVKTHKPFLIFASAVHDQSNVPSWPIVWQNLDGWKLQLQLNNSAHGTFFDLPFLVELYGIDNIPENMSTSPDGIYEPGIIDPGFPVKNSTRSFWHTEASVIGKLQSPWLDKADVVIIGSGMTAMSLARTLYSKRPQLRMVVVEARDLCYGATGRNGGHCKVMSPGVWYDRKEQYGVEEALRVMEYEHSHLNAMAACIEENKIDCDLRLVEGLDIYHDKKVFQRAIDALEDMRAHSPDLASRYTVYTTKEDLAARNLTLDTHCVGAIGMAAGTLWPYKFVSGIFKKLVDRHGLSIQTNTTVTSIIDNDPDDFAIVGTDRGTIRTKHVVHATNSWIGHLVHELRPFVSPVRANVQRQVPRPNTLRVNKHSFWLRYGEKDYDYIIQRDDGSFILGRANTGRRATADDSEKDLVPHAHLRAVTPQIFNFGTKTLDVTHAWSGSVAFTLDGNPFVGHLSFPGRRHQWVCGAYQGIGMVRAFRTAQMLALLLLEEEVPKEYPRSMLLTPERVRKMQRFIGSKL</sequence>
<dbReference type="Pfam" id="PF01266">
    <property type="entry name" value="DAO"/>
    <property type="match status" value="1"/>
</dbReference>
<organism evidence="2 3">
    <name type="scientific">Exophiala xenobiotica</name>
    <dbReference type="NCBI Taxonomy" id="348802"/>
    <lineage>
        <taxon>Eukaryota</taxon>
        <taxon>Fungi</taxon>
        <taxon>Dikarya</taxon>
        <taxon>Ascomycota</taxon>
        <taxon>Pezizomycotina</taxon>
        <taxon>Eurotiomycetes</taxon>
        <taxon>Chaetothyriomycetidae</taxon>
        <taxon>Chaetothyriales</taxon>
        <taxon>Herpotrichiellaceae</taxon>
        <taxon>Exophiala</taxon>
    </lineage>
</organism>
<reference evidence="2 3" key="1">
    <citation type="submission" date="2015-01" db="EMBL/GenBank/DDBJ databases">
        <title>The Genome Sequence of Exophiala xenobiotica CBS118157.</title>
        <authorList>
            <consortium name="The Broad Institute Genomics Platform"/>
            <person name="Cuomo C."/>
            <person name="de Hoog S."/>
            <person name="Gorbushina A."/>
            <person name="Stielow B."/>
            <person name="Teixiera M."/>
            <person name="Abouelleil A."/>
            <person name="Chapman S.B."/>
            <person name="Priest M."/>
            <person name="Young S.K."/>
            <person name="Wortman J."/>
            <person name="Nusbaum C."/>
            <person name="Birren B."/>
        </authorList>
    </citation>
    <scope>NUCLEOTIDE SEQUENCE [LARGE SCALE GENOMIC DNA]</scope>
    <source>
        <strain evidence="2 3">CBS 118157</strain>
    </source>
</reference>
<evidence type="ECO:0000313" key="3">
    <source>
        <dbReference type="Proteomes" id="UP000054342"/>
    </source>
</evidence>
<dbReference type="Proteomes" id="UP000054342">
    <property type="component" value="Unassembled WGS sequence"/>
</dbReference>
<keyword evidence="3" id="KW-1185">Reference proteome</keyword>
<dbReference type="GeneID" id="25333960"/>
<dbReference type="SUPFAM" id="SSF53474">
    <property type="entry name" value="alpha/beta-Hydrolases"/>
    <property type="match status" value="1"/>
</dbReference>
<gene>
    <name evidence="2" type="ORF">PV05_12052</name>
</gene>
<dbReference type="PANTHER" id="PTHR13847:SF260">
    <property type="entry name" value="FAD DEPENDENT OXIDOREDUCTASE DOMAIN-CONTAINING PROTEIN"/>
    <property type="match status" value="1"/>
</dbReference>
<dbReference type="HOGENOM" id="CLU_348839_0_0_1"/>
<dbReference type="InterPro" id="IPR006076">
    <property type="entry name" value="FAD-dep_OxRdtase"/>
</dbReference>
<dbReference type="Gene3D" id="3.50.50.60">
    <property type="entry name" value="FAD/NAD(P)-binding domain"/>
    <property type="match status" value="1"/>
</dbReference>
<dbReference type="InterPro" id="IPR029058">
    <property type="entry name" value="AB_hydrolase_fold"/>
</dbReference>
<dbReference type="Pfam" id="PF03403">
    <property type="entry name" value="PAF-AH_p_II"/>
    <property type="match status" value="1"/>
</dbReference>
<dbReference type="Gene3D" id="3.30.9.10">
    <property type="entry name" value="D-Amino Acid Oxidase, subunit A, domain 2"/>
    <property type="match status" value="1"/>
</dbReference>
<dbReference type="EMBL" id="KN847323">
    <property type="protein sequence ID" value="KIW50466.1"/>
    <property type="molecule type" value="Genomic_DNA"/>
</dbReference>
<dbReference type="GO" id="GO:0005737">
    <property type="term" value="C:cytoplasm"/>
    <property type="evidence" value="ECO:0007669"/>
    <property type="project" value="TreeGrafter"/>
</dbReference>
<evidence type="ECO:0000259" key="1">
    <source>
        <dbReference type="Pfam" id="PF01266"/>
    </source>
</evidence>
<dbReference type="OrthoDB" id="2363873at2759"/>